<dbReference type="AlphaFoldDB" id="A0A7S2RBX8"/>
<feature type="domain" description="Autophagy protein ATG5 alpha-helical bundle region" evidence="7">
    <location>
        <begin position="125"/>
        <end position="179"/>
    </location>
</feature>
<evidence type="ECO:0000259" key="6">
    <source>
        <dbReference type="Pfam" id="PF04106"/>
    </source>
</evidence>
<feature type="domain" description="Autophagy protein ATG5 UblB" evidence="6">
    <location>
        <begin position="187"/>
        <end position="272"/>
    </location>
</feature>
<dbReference type="Gene3D" id="3.10.20.90">
    <property type="entry name" value="Phosphatidylinositol 3-kinase Catalytic Subunit, Chain A, domain 1"/>
    <property type="match status" value="1"/>
</dbReference>
<dbReference type="Gene3D" id="1.10.246.190">
    <property type="entry name" value="Autophagy protein Apg5, helix rich domain"/>
    <property type="match status" value="1"/>
</dbReference>
<feature type="domain" description="Autophagy protein ATG5 UblA" evidence="8">
    <location>
        <begin position="16"/>
        <end position="108"/>
    </location>
</feature>
<dbReference type="EMBL" id="HBHK01003087">
    <property type="protein sequence ID" value="CAD9666704.1"/>
    <property type="molecule type" value="Transcribed_RNA"/>
</dbReference>
<evidence type="ECO:0000313" key="9">
    <source>
        <dbReference type="EMBL" id="CAD9666704.1"/>
    </source>
</evidence>
<dbReference type="Gene3D" id="3.10.20.620">
    <property type="match status" value="1"/>
</dbReference>
<dbReference type="GO" id="GO:0019776">
    <property type="term" value="F:Atg8-family ligase activity"/>
    <property type="evidence" value="ECO:0007669"/>
    <property type="project" value="TreeGrafter"/>
</dbReference>
<dbReference type="GO" id="GO:0034274">
    <property type="term" value="C:Atg12-Atg5-Atg16 complex"/>
    <property type="evidence" value="ECO:0007669"/>
    <property type="project" value="TreeGrafter"/>
</dbReference>
<dbReference type="Pfam" id="PF04106">
    <property type="entry name" value="ATG5_UblB"/>
    <property type="match status" value="1"/>
</dbReference>
<dbReference type="GO" id="GO:0000422">
    <property type="term" value="P:autophagy of mitochondrion"/>
    <property type="evidence" value="ECO:0007669"/>
    <property type="project" value="TreeGrafter"/>
</dbReference>
<comment type="similarity">
    <text evidence="1 5">Belongs to the ATG5 family.</text>
</comment>
<gene>
    <name evidence="9" type="ORF">QSP1433_LOCUS1812</name>
</gene>
<dbReference type="PANTHER" id="PTHR13040">
    <property type="entry name" value="AUTOPHAGY PROTEIN 5"/>
    <property type="match status" value="1"/>
</dbReference>
<evidence type="ECO:0000256" key="2">
    <source>
        <dbReference type="ARBA" id="ARBA00022499"/>
    </source>
</evidence>
<dbReference type="InterPro" id="IPR048318">
    <property type="entry name" value="ATG5_UblB"/>
</dbReference>
<evidence type="ECO:0000256" key="5">
    <source>
        <dbReference type="RuleBase" id="RU361202"/>
    </source>
</evidence>
<dbReference type="GO" id="GO:0034045">
    <property type="term" value="C:phagophore assembly site membrane"/>
    <property type="evidence" value="ECO:0007669"/>
    <property type="project" value="UniProtKB-SubCell"/>
</dbReference>
<comment type="subcellular location">
    <subcellularLocation>
        <location evidence="5">Preautophagosomal structure membrane</location>
        <topology evidence="5">Peripheral membrane protein</topology>
    </subcellularLocation>
</comment>
<dbReference type="InterPro" id="IPR007239">
    <property type="entry name" value="Atg5"/>
</dbReference>
<keyword evidence="3 5" id="KW-0832">Ubl conjugation</keyword>
<accession>A0A7S2RBX8</accession>
<sequence length="275" mass="31520">MDSSVDDVNKLVRVNWRGGIPLLIEGEATDFSGNVPTPVFTFASRNSYLPHALSSAISQFKPSLVIPVHLRTLWFEYGNVALPWHYPIGVLFDLCCAQNDVPFRITIHWHAPPPGHKQIVCPELDFVKKDFFHWFKQGMYIRYGSRLPFTEFRDDDDDVLWDGVMGGDVDRYYAIQKRMKTYPVKAVPIRLMYLGRVVKEGKEEKVIVLCKQVSEEIETTMTTVELVKAHLPKVDFERVTVRCQGVECPQGVSVSKLFDVLAHADLFLYICVCEY</sequence>
<evidence type="ECO:0000259" key="7">
    <source>
        <dbReference type="Pfam" id="PF20637"/>
    </source>
</evidence>
<organism evidence="9">
    <name type="scientific">Mucochytrium quahogii</name>
    <dbReference type="NCBI Taxonomy" id="96639"/>
    <lineage>
        <taxon>Eukaryota</taxon>
        <taxon>Sar</taxon>
        <taxon>Stramenopiles</taxon>
        <taxon>Bigyra</taxon>
        <taxon>Labyrinthulomycetes</taxon>
        <taxon>Thraustochytrida</taxon>
        <taxon>Thraustochytriidae</taxon>
        <taxon>Mucochytrium</taxon>
    </lineage>
</organism>
<dbReference type="GO" id="GO:0006995">
    <property type="term" value="P:cellular response to nitrogen starvation"/>
    <property type="evidence" value="ECO:0007669"/>
    <property type="project" value="TreeGrafter"/>
</dbReference>
<reference evidence="9" key="1">
    <citation type="submission" date="2021-01" db="EMBL/GenBank/DDBJ databases">
        <authorList>
            <person name="Corre E."/>
            <person name="Pelletier E."/>
            <person name="Niang G."/>
            <person name="Scheremetjew M."/>
            <person name="Finn R."/>
            <person name="Kale V."/>
            <person name="Holt S."/>
            <person name="Cochrane G."/>
            <person name="Meng A."/>
            <person name="Brown T."/>
            <person name="Cohen L."/>
        </authorList>
    </citation>
    <scope>NUCLEOTIDE SEQUENCE</scope>
    <source>
        <strain evidence="9">NY070348D</strain>
    </source>
</reference>
<dbReference type="InterPro" id="IPR048940">
    <property type="entry name" value="ATG5_HBR"/>
</dbReference>
<proteinExistence type="inferred from homology"/>
<keyword evidence="5" id="KW-0472">Membrane</keyword>
<evidence type="ECO:0000256" key="3">
    <source>
        <dbReference type="ARBA" id="ARBA00022843"/>
    </source>
</evidence>
<comment type="function">
    <text evidence="5">Involved in autophagic vesicle formation.</text>
</comment>
<dbReference type="GO" id="GO:0034727">
    <property type="term" value="P:piecemeal microautophagy of the nucleus"/>
    <property type="evidence" value="ECO:0007669"/>
    <property type="project" value="TreeGrafter"/>
</dbReference>
<dbReference type="GO" id="GO:0005776">
    <property type="term" value="C:autophagosome"/>
    <property type="evidence" value="ECO:0007669"/>
    <property type="project" value="TreeGrafter"/>
</dbReference>
<protein>
    <recommendedName>
        <fullName evidence="5">Autophagy protein 5</fullName>
    </recommendedName>
</protein>
<evidence type="ECO:0000256" key="1">
    <source>
        <dbReference type="ARBA" id="ARBA00006910"/>
    </source>
</evidence>
<dbReference type="GO" id="GO:0044233">
    <property type="term" value="C:mitochondria-associated endoplasmic reticulum membrane contact site"/>
    <property type="evidence" value="ECO:0007669"/>
    <property type="project" value="TreeGrafter"/>
</dbReference>
<dbReference type="Pfam" id="PF20638">
    <property type="entry name" value="ATG5_UblA"/>
    <property type="match status" value="1"/>
</dbReference>
<comment type="subunit">
    <text evidence="5">Conjugated with ATG12.</text>
</comment>
<dbReference type="InterPro" id="IPR042526">
    <property type="entry name" value="Atg5_HR"/>
</dbReference>
<keyword evidence="2 5" id="KW-1017">Isopeptide bond</keyword>
<dbReference type="InterPro" id="IPR042527">
    <property type="entry name" value="Atg5_UblA_dom_sf"/>
</dbReference>
<evidence type="ECO:0000259" key="8">
    <source>
        <dbReference type="Pfam" id="PF20638"/>
    </source>
</evidence>
<evidence type="ECO:0000256" key="4">
    <source>
        <dbReference type="ARBA" id="ARBA00023006"/>
    </source>
</evidence>
<dbReference type="PANTHER" id="PTHR13040:SF2">
    <property type="entry name" value="AUTOPHAGY PROTEIN 5"/>
    <property type="match status" value="1"/>
</dbReference>
<keyword evidence="4 5" id="KW-0072">Autophagy</keyword>
<dbReference type="Pfam" id="PF20637">
    <property type="entry name" value="ATG5_HBR"/>
    <property type="match status" value="1"/>
</dbReference>
<name>A0A7S2RBX8_9STRA</name>
<dbReference type="InterPro" id="IPR048939">
    <property type="entry name" value="ATG5_UblA"/>
</dbReference>
<dbReference type="GO" id="GO:0061908">
    <property type="term" value="C:phagophore"/>
    <property type="evidence" value="ECO:0007669"/>
    <property type="project" value="TreeGrafter"/>
</dbReference>